<gene>
    <name evidence="2" type="ORF">T265_10958</name>
</gene>
<dbReference type="RefSeq" id="XP_009175746.1">
    <property type="nucleotide sequence ID" value="XM_009177482.1"/>
</dbReference>
<dbReference type="GeneID" id="20325126"/>
<sequence length="62" mass="7103">MNSGDESSNTSTFPLSEEEIADDNDVTNEFPKAEKYKEGDREFMPLNDDWHTCETARLDTTQ</sequence>
<evidence type="ECO:0000256" key="1">
    <source>
        <dbReference type="SAM" id="MobiDB-lite"/>
    </source>
</evidence>
<feature type="region of interest" description="Disordered" evidence="1">
    <location>
        <begin position="1"/>
        <end position="39"/>
    </location>
</feature>
<organism evidence="2 3">
    <name type="scientific">Opisthorchis viverrini</name>
    <name type="common">Southeast Asian liver fluke</name>
    <dbReference type="NCBI Taxonomy" id="6198"/>
    <lineage>
        <taxon>Eukaryota</taxon>
        <taxon>Metazoa</taxon>
        <taxon>Spiralia</taxon>
        <taxon>Lophotrochozoa</taxon>
        <taxon>Platyhelminthes</taxon>
        <taxon>Trematoda</taxon>
        <taxon>Digenea</taxon>
        <taxon>Opisthorchiida</taxon>
        <taxon>Opisthorchiata</taxon>
        <taxon>Opisthorchiidae</taxon>
        <taxon>Opisthorchis</taxon>
    </lineage>
</organism>
<dbReference type="EMBL" id="KL597049">
    <property type="protein sequence ID" value="KER20510.1"/>
    <property type="molecule type" value="Genomic_DNA"/>
</dbReference>
<dbReference type="AlphaFoldDB" id="A0A074ZBA8"/>
<dbReference type="KEGG" id="ovi:T265_10958"/>
<accession>A0A074ZBA8</accession>
<evidence type="ECO:0000313" key="3">
    <source>
        <dbReference type="Proteomes" id="UP000054324"/>
    </source>
</evidence>
<dbReference type="CTD" id="20325126"/>
<evidence type="ECO:0000313" key="2">
    <source>
        <dbReference type="EMBL" id="KER20510.1"/>
    </source>
</evidence>
<protein>
    <submittedName>
        <fullName evidence="2">Uncharacterized protein</fullName>
    </submittedName>
</protein>
<keyword evidence="3" id="KW-1185">Reference proteome</keyword>
<reference evidence="2 3" key="1">
    <citation type="submission" date="2013-11" db="EMBL/GenBank/DDBJ databases">
        <title>Opisthorchis viverrini - life in the bile duct.</title>
        <authorList>
            <person name="Young N.D."/>
            <person name="Nagarajan N."/>
            <person name="Lin S.J."/>
            <person name="Korhonen P.K."/>
            <person name="Jex A.R."/>
            <person name="Hall R.S."/>
            <person name="Safavi-Hemami H."/>
            <person name="Kaewkong W."/>
            <person name="Bertrand D."/>
            <person name="Gao S."/>
            <person name="Seet Q."/>
            <person name="Wongkham S."/>
            <person name="Teh B.T."/>
            <person name="Wongkham C."/>
            <person name="Intapan P.M."/>
            <person name="Maleewong W."/>
            <person name="Yang X."/>
            <person name="Hu M."/>
            <person name="Wang Z."/>
            <person name="Hofmann A."/>
            <person name="Sternberg P.W."/>
            <person name="Tan P."/>
            <person name="Wang J."/>
            <person name="Gasser R.B."/>
        </authorList>
    </citation>
    <scope>NUCLEOTIDE SEQUENCE [LARGE SCALE GENOMIC DNA]</scope>
</reference>
<dbReference type="Proteomes" id="UP000054324">
    <property type="component" value="Unassembled WGS sequence"/>
</dbReference>
<feature type="compositionally biased region" description="Polar residues" evidence="1">
    <location>
        <begin position="1"/>
        <end position="14"/>
    </location>
</feature>
<name>A0A074ZBA8_OPIVI</name>
<feature type="compositionally biased region" description="Acidic residues" evidence="1">
    <location>
        <begin position="16"/>
        <end position="26"/>
    </location>
</feature>
<proteinExistence type="predicted"/>